<sequence length="167" mass="19481">MVIALVCFNCRITSGLRPCPCDLLTPNWLRTRGPTTSSDMENPAEEREIKTLKRGGRQVENTSFKDIKSATEALLVTLTKFSGENREENYVQWLERFVNEANTLRLGRPSREFLFRHNRRMVSIEEYFAYRYHYTLQNPTHFTVFLLSDCQSVYPLEVISVHRAPAM</sequence>
<keyword evidence="1" id="KW-1185">Reference proteome</keyword>
<name>A0A1I7U260_9PELO</name>
<reference evidence="2" key="1">
    <citation type="submission" date="2016-11" db="UniProtKB">
        <authorList>
            <consortium name="WormBaseParasite"/>
        </authorList>
    </citation>
    <scope>IDENTIFICATION</scope>
</reference>
<dbReference type="Gene3D" id="2.170.260.10">
    <property type="entry name" value="paz domain"/>
    <property type="match status" value="1"/>
</dbReference>
<dbReference type="WBParaSite" id="Csp11.Scaffold629.g14093.t1">
    <property type="protein sequence ID" value="Csp11.Scaffold629.g14093.t1"/>
    <property type="gene ID" value="Csp11.Scaffold629.g14093"/>
</dbReference>
<dbReference type="AlphaFoldDB" id="A0A1I7U260"/>
<proteinExistence type="predicted"/>
<protein>
    <submittedName>
        <fullName evidence="2">Ras-GEF domain-containing protein</fullName>
    </submittedName>
</protein>
<evidence type="ECO:0000313" key="1">
    <source>
        <dbReference type="Proteomes" id="UP000095282"/>
    </source>
</evidence>
<dbReference type="STRING" id="1561998.A0A1I7U260"/>
<dbReference type="SUPFAM" id="SSF101690">
    <property type="entry name" value="PAZ domain"/>
    <property type="match status" value="1"/>
</dbReference>
<organism evidence="1 2">
    <name type="scientific">Caenorhabditis tropicalis</name>
    <dbReference type="NCBI Taxonomy" id="1561998"/>
    <lineage>
        <taxon>Eukaryota</taxon>
        <taxon>Metazoa</taxon>
        <taxon>Ecdysozoa</taxon>
        <taxon>Nematoda</taxon>
        <taxon>Chromadorea</taxon>
        <taxon>Rhabditida</taxon>
        <taxon>Rhabditina</taxon>
        <taxon>Rhabditomorpha</taxon>
        <taxon>Rhabditoidea</taxon>
        <taxon>Rhabditidae</taxon>
        <taxon>Peloderinae</taxon>
        <taxon>Caenorhabditis</taxon>
    </lineage>
</organism>
<accession>A0A1I7U260</accession>
<dbReference type="Proteomes" id="UP000095282">
    <property type="component" value="Unplaced"/>
</dbReference>
<dbReference type="InterPro" id="IPR036085">
    <property type="entry name" value="PAZ_dom_sf"/>
</dbReference>
<evidence type="ECO:0000313" key="2">
    <source>
        <dbReference type="WBParaSite" id="Csp11.Scaffold629.g14093.t1"/>
    </source>
</evidence>